<dbReference type="SUPFAM" id="SSF55781">
    <property type="entry name" value="GAF domain-like"/>
    <property type="match status" value="1"/>
</dbReference>
<evidence type="ECO:0000256" key="14">
    <source>
        <dbReference type="ARBA" id="ARBA00075117"/>
    </source>
</evidence>
<dbReference type="Gene3D" id="3.30.450.40">
    <property type="match status" value="2"/>
</dbReference>
<evidence type="ECO:0000313" key="17">
    <source>
        <dbReference type="EMBL" id="RKM93670.1"/>
    </source>
</evidence>
<dbReference type="OrthoDB" id="118142at2"/>
<comment type="catalytic activity">
    <reaction evidence="12">
        <text>O-phospho-L-seryl-[protein] + H2O = L-seryl-[protein] + phosphate</text>
        <dbReference type="Rhea" id="RHEA:20629"/>
        <dbReference type="Rhea" id="RHEA-COMP:9863"/>
        <dbReference type="Rhea" id="RHEA-COMP:11604"/>
        <dbReference type="ChEBI" id="CHEBI:15377"/>
        <dbReference type="ChEBI" id="CHEBI:29999"/>
        <dbReference type="ChEBI" id="CHEBI:43474"/>
        <dbReference type="ChEBI" id="CHEBI:83421"/>
        <dbReference type="EC" id="3.1.3.16"/>
    </reaction>
</comment>
<evidence type="ECO:0000256" key="13">
    <source>
        <dbReference type="ARBA" id="ARBA00056274"/>
    </source>
</evidence>
<keyword evidence="5" id="KW-0547">Nucleotide-binding</keyword>
<reference evidence="17 18" key="1">
    <citation type="journal article" date="2014" name="Genome Announc.">
        <title>Draft Genome Sequence of Streptomyces fradiae ATCC 19609, a Strain Highly Sensitive to Antibiotics.</title>
        <authorList>
            <person name="Bekker O.B."/>
            <person name="Klimina K.M."/>
            <person name="Vatlin A.A."/>
            <person name="Zakharevich N.V."/>
            <person name="Kasianov A.S."/>
            <person name="Danilenko V.N."/>
        </authorList>
    </citation>
    <scope>NUCLEOTIDE SEQUENCE [LARGE SCALE GENOMIC DNA]</scope>
    <source>
        <strain evidence="17 18">ATCC 19609</strain>
    </source>
</reference>
<evidence type="ECO:0000256" key="15">
    <source>
        <dbReference type="ARBA" id="ARBA00081350"/>
    </source>
</evidence>
<dbReference type="Gene3D" id="2.10.70.100">
    <property type="match status" value="1"/>
</dbReference>
<dbReference type="EMBL" id="JNAD02000010">
    <property type="protein sequence ID" value="RKM93670.1"/>
    <property type="molecule type" value="Genomic_DNA"/>
</dbReference>
<dbReference type="PANTHER" id="PTHR43156">
    <property type="entry name" value="STAGE II SPORULATION PROTEIN E-RELATED"/>
    <property type="match status" value="1"/>
</dbReference>
<dbReference type="Gene3D" id="3.60.40.10">
    <property type="entry name" value="PPM-type phosphatase domain"/>
    <property type="match status" value="1"/>
</dbReference>
<evidence type="ECO:0000259" key="16">
    <source>
        <dbReference type="PROSITE" id="PS50112"/>
    </source>
</evidence>
<gene>
    <name evidence="17" type="ORF">SFRA_021105</name>
</gene>
<keyword evidence="18" id="KW-1185">Reference proteome</keyword>
<dbReference type="GO" id="GO:0004722">
    <property type="term" value="F:protein serine/threonine phosphatase activity"/>
    <property type="evidence" value="ECO:0007669"/>
    <property type="project" value="UniProtKB-EC"/>
</dbReference>
<evidence type="ECO:0000256" key="11">
    <source>
        <dbReference type="ARBA" id="ARBA00023211"/>
    </source>
</evidence>
<dbReference type="PANTHER" id="PTHR43156:SF2">
    <property type="entry name" value="STAGE II SPORULATION PROTEIN E"/>
    <property type="match status" value="1"/>
</dbReference>
<dbReference type="GO" id="GO:0016301">
    <property type="term" value="F:kinase activity"/>
    <property type="evidence" value="ECO:0007669"/>
    <property type="project" value="UniProtKB-KW"/>
</dbReference>
<feature type="domain" description="PAS" evidence="16">
    <location>
        <begin position="146"/>
        <end position="218"/>
    </location>
</feature>
<comment type="function">
    <text evidence="13">Primarily acts as an independent SigF regulator that is sensitive to the osmosensory signal, mediating the cross talk of PknD with the SigF regulon. Possesses both phosphatase and kinase activities. The kinase domain functions as a classic anti-sigma factor-like kinase to phosphorylate the anti-anti-sigma factor domain at the canonical regulatory site, and the phosphatase domain antagonizes this activity.</text>
</comment>
<dbReference type="InterPro" id="IPR000014">
    <property type="entry name" value="PAS"/>
</dbReference>
<dbReference type="Pfam" id="PF08447">
    <property type="entry name" value="PAS_3"/>
    <property type="match status" value="1"/>
</dbReference>
<dbReference type="Pfam" id="PF07228">
    <property type="entry name" value="SpoIIE"/>
    <property type="match status" value="1"/>
</dbReference>
<accession>A0A3R7J172</accession>
<dbReference type="CDD" id="cd00130">
    <property type="entry name" value="PAS"/>
    <property type="match status" value="1"/>
</dbReference>
<dbReference type="InterPro" id="IPR001932">
    <property type="entry name" value="PPM-type_phosphatase-like_dom"/>
</dbReference>
<evidence type="ECO:0000256" key="6">
    <source>
        <dbReference type="ARBA" id="ARBA00022777"/>
    </source>
</evidence>
<dbReference type="FunFam" id="3.60.40.10:FF:000005">
    <property type="entry name" value="Serine/threonine protein phosphatase"/>
    <property type="match status" value="1"/>
</dbReference>
<dbReference type="SUPFAM" id="SSF81606">
    <property type="entry name" value="PP2C-like"/>
    <property type="match status" value="1"/>
</dbReference>
<evidence type="ECO:0000256" key="8">
    <source>
        <dbReference type="ARBA" id="ARBA00022840"/>
    </source>
</evidence>
<evidence type="ECO:0000256" key="5">
    <source>
        <dbReference type="ARBA" id="ARBA00022741"/>
    </source>
</evidence>
<evidence type="ECO:0000256" key="10">
    <source>
        <dbReference type="ARBA" id="ARBA00022912"/>
    </source>
</evidence>
<proteinExistence type="predicted"/>
<evidence type="ECO:0000256" key="3">
    <source>
        <dbReference type="ARBA" id="ARBA00022679"/>
    </source>
</evidence>
<protein>
    <recommendedName>
        <fullName evidence="1">protein-serine/threonine phosphatase</fullName>
        <ecNumber evidence="1">3.1.3.16</ecNumber>
    </recommendedName>
    <alternativeName>
        <fullName evidence="15">Protein-serine/threonine phosphatase</fullName>
    </alternativeName>
    <alternativeName>
        <fullName evidence="14">Serine/threonine-protein kinase</fullName>
    </alternativeName>
</protein>
<comment type="caution">
    <text evidence="17">The sequence shown here is derived from an EMBL/GenBank/DDBJ whole genome shotgun (WGS) entry which is preliminary data.</text>
</comment>
<evidence type="ECO:0000256" key="12">
    <source>
        <dbReference type="ARBA" id="ARBA00047761"/>
    </source>
</evidence>
<dbReference type="GO" id="GO:0005524">
    <property type="term" value="F:ATP binding"/>
    <property type="evidence" value="ECO:0007669"/>
    <property type="project" value="UniProtKB-KW"/>
</dbReference>
<keyword evidence="9" id="KW-0460">Magnesium</keyword>
<dbReference type="InterPro" id="IPR013655">
    <property type="entry name" value="PAS_fold_3"/>
</dbReference>
<dbReference type="SUPFAM" id="SSF55785">
    <property type="entry name" value="PYP-like sensor domain (PAS domain)"/>
    <property type="match status" value="1"/>
</dbReference>
<evidence type="ECO:0000256" key="2">
    <source>
        <dbReference type="ARBA" id="ARBA00022553"/>
    </source>
</evidence>
<dbReference type="AlphaFoldDB" id="A0A3R7J172"/>
<keyword evidence="6" id="KW-0418">Kinase</keyword>
<evidence type="ECO:0000256" key="1">
    <source>
        <dbReference type="ARBA" id="ARBA00013081"/>
    </source>
</evidence>
<dbReference type="InterPro" id="IPR029016">
    <property type="entry name" value="GAF-like_dom_sf"/>
</dbReference>
<evidence type="ECO:0000256" key="7">
    <source>
        <dbReference type="ARBA" id="ARBA00022801"/>
    </source>
</evidence>
<keyword evidence="2" id="KW-0597">Phosphoprotein</keyword>
<keyword evidence="7" id="KW-0378">Hydrolase</keyword>
<sequence length="693" mass="74026">MASAHPPGLLRRLPLLLRSPDPQAMLAVLTEDREEDGEPAPLVPERTRIYVEGAARTEVFPAGPGPANRAFDEAVAEVMRTGRPLRAGGPDTPVALLPLSADGRVAGVLAAGLRSADPAEGSPDDSALELLADACAVRLNSLAHRSAEILAEAARATRTGGFAWDLSRNSVRWDERACDIYGVDPAEFDGDEEAFFGSLHPDDLPVVQAAIAEVTEAAVTSPGAGPAGETGSYRLHYRVVHPDGSQHPVLEHGRVVLGEDGRPARALGLVLRSPPGMTPAMPSLSPDRSRDAFLFSLTRALSKAVTVRDVARVMTDLTRPALGAANVTIGVVEHGGLKIIGRTPVAPELRHLHAPARRVMELAMRQEEPLFLEDLNRLRGTGVPDLGATGPVPPRAWVVLSLSSSERPTGACLISFSGPRHFDPGERTFYTAVAAILTQSLERARMFDSEHQRASDLQTAMLPRRLPPLPSLATHARYLPGTSEMNVGGDWYDVLPLADGTAALVIGDVQGHDAHASAVMGQLRVILRTCADAGMNPGSVLARANRVLADLDTGRFATCAYLVLDPSDGSLEGARAGHPHPLVVSPGTAGELHLAGGPPLGVMPHARYRTTRARLADEETLVLFTDGLVERKGADIDVCIEQMRDELHHWMRDTEHEYGRPVGPEEVTDFLLREDGDPGRSDDVALLAVRRTG</sequence>
<keyword evidence="10" id="KW-0904">Protein phosphatase</keyword>
<dbReference type="EC" id="3.1.3.16" evidence="1"/>
<dbReference type="GO" id="GO:0046872">
    <property type="term" value="F:metal ion binding"/>
    <property type="evidence" value="ECO:0007669"/>
    <property type="project" value="UniProtKB-KW"/>
</dbReference>
<keyword evidence="8" id="KW-0067">ATP-binding</keyword>
<dbReference type="SMART" id="SM00331">
    <property type="entry name" value="PP2C_SIG"/>
    <property type="match status" value="1"/>
</dbReference>
<dbReference type="Gene3D" id="3.30.450.20">
    <property type="entry name" value="PAS domain"/>
    <property type="match status" value="1"/>
</dbReference>
<dbReference type="Proteomes" id="UP000028058">
    <property type="component" value="Unassembled WGS sequence"/>
</dbReference>
<name>A0A3R7J172_9ACTN</name>
<keyword evidence="3" id="KW-0808">Transferase</keyword>
<evidence type="ECO:0000256" key="4">
    <source>
        <dbReference type="ARBA" id="ARBA00022723"/>
    </source>
</evidence>
<dbReference type="InterPro" id="IPR035965">
    <property type="entry name" value="PAS-like_dom_sf"/>
</dbReference>
<dbReference type="InterPro" id="IPR036457">
    <property type="entry name" value="PPM-type-like_dom_sf"/>
</dbReference>
<keyword evidence="11" id="KW-0464">Manganese</keyword>
<dbReference type="RefSeq" id="WP_043462576.1">
    <property type="nucleotide sequence ID" value="NZ_JNAD02000010.1"/>
</dbReference>
<organism evidence="17 18">
    <name type="scientific">Streptomyces xinghaiensis</name>
    <dbReference type="NCBI Taxonomy" id="1038928"/>
    <lineage>
        <taxon>Bacteria</taxon>
        <taxon>Bacillati</taxon>
        <taxon>Actinomycetota</taxon>
        <taxon>Actinomycetes</taxon>
        <taxon>Kitasatosporales</taxon>
        <taxon>Streptomycetaceae</taxon>
        <taxon>Streptomyces</taxon>
    </lineage>
</organism>
<evidence type="ECO:0000256" key="9">
    <source>
        <dbReference type="ARBA" id="ARBA00022842"/>
    </source>
</evidence>
<keyword evidence="4" id="KW-0479">Metal-binding</keyword>
<dbReference type="InterPro" id="IPR052016">
    <property type="entry name" value="Bact_Sigma-Reg"/>
</dbReference>
<evidence type="ECO:0000313" key="18">
    <source>
        <dbReference type="Proteomes" id="UP000028058"/>
    </source>
</evidence>
<dbReference type="PROSITE" id="PS50112">
    <property type="entry name" value="PAS"/>
    <property type="match status" value="1"/>
</dbReference>